<proteinExistence type="predicted"/>
<comment type="caution">
    <text evidence="9">The sequence shown here is derived from an EMBL/GenBank/DDBJ whole genome shotgun (WGS) entry which is preliminary data.</text>
</comment>
<keyword evidence="6 7" id="KW-0472">Membrane</keyword>
<protein>
    <submittedName>
        <fullName evidence="9">MFS transporter</fullName>
    </submittedName>
</protein>
<organism evidence="9 10">
    <name type="scientific">Effusibacillus lacus</name>
    <dbReference type="NCBI Taxonomy" id="1348429"/>
    <lineage>
        <taxon>Bacteria</taxon>
        <taxon>Bacillati</taxon>
        <taxon>Bacillota</taxon>
        <taxon>Bacilli</taxon>
        <taxon>Bacillales</taxon>
        <taxon>Alicyclobacillaceae</taxon>
        <taxon>Effusibacillus</taxon>
    </lineage>
</organism>
<feature type="transmembrane region" description="Helical" evidence="7">
    <location>
        <begin position="245"/>
        <end position="264"/>
    </location>
</feature>
<accession>A0A292YJB7</accession>
<dbReference type="EMBL" id="BDUF01000004">
    <property type="protein sequence ID" value="GAX88585.1"/>
    <property type="molecule type" value="Genomic_DNA"/>
</dbReference>
<dbReference type="SUPFAM" id="SSF103473">
    <property type="entry name" value="MFS general substrate transporter"/>
    <property type="match status" value="1"/>
</dbReference>
<dbReference type="AlphaFoldDB" id="A0A292YJB7"/>
<dbReference type="GO" id="GO:0022857">
    <property type="term" value="F:transmembrane transporter activity"/>
    <property type="evidence" value="ECO:0007669"/>
    <property type="project" value="InterPro"/>
</dbReference>
<feature type="transmembrane region" description="Helical" evidence="7">
    <location>
        <begin position="41"/>
        <end position="58"/>
    </location>
</feature>
<dbReference type="PANTHER" id="PTHR23517:SF2">
    <property type="entry name" value="MULTIDRUG RESISTANCE PROTEIN MDTH"/>
    <property type="match status" value="1"/>
</dbReference>
<keyword evidence="3" id="KW-1003">Cell membrane</keyword>
<dbReference type="PROSITE" id="PS50850">
    <property type="entry name" value="MFS"/>
    <property type="match status" value="1"/>
</dbReference>
<feature type="transmembrane region" description="Helical" evidence="7">
    <location>
        <begin position="303"/>
        <end position="324"/>
    </location>
</feature>
<dbReference type="InterPro" id="IPR020846">
    <property type="entry name" value="MFS_dom"/>
</dbReference>
<dbReference type="Gene3D" id="1.20.1250.20">
    <property type="entry name" value="MFS general substrate transporter like domains"/>
    <property type="match status" value="1"/>
</dbReference>
<keyword evidence="2" id="KW-0813">Transport</keyword>
<evidence type="ECO:0000256" key="3">
    <source>
        <dbReference type="ARBA" id="ARBA00022475"/>
    </source>
</evidence>
<dbReference type="InterPro" id="IPR050171">
    <property type="entry name" value="MFS_Transporters"/>
</dbReference>
<dbReference type="Proteomes" id="UP000217785">
    <property type="component" value="Unassembled WGS sequence"/>
</dbReference>
<keyword evidence="4 7" id="KW-0812">Transmembrane</keyword>
<name>A0A292YJB7_9BACL</name>
<dbReference type="InterPro" id="IPR011701">
    <property type="entry name" value="MFS"/>
</dbReference>
<feature type="transmembrane region" description="Helical" evidence="7">
    <location>
        <begin position="142"/>
        <end position="160"/>
    </location>
</feature>
<gene>
    <name evidence="9" type="ORF">EFBL_0197</name>
</gene>
<evidence type="ECO:0000256" key="5">
    <source>
        <dbReference type="ARBA" id="ARBA00022989"/>
    </source>
</evidence>
<dbReference type="RefSeq" id="WP_096180284.1">
    <property type="nucleotide sequence ID" value="NZ_BDUF01000004.1"/>
</dbReference>
<sequence>MRLSTPGWSAGLWCLQISAFLTNFGFFMLIPLLAVHFTQDLGLSLAVSGILYAVRLFAQQGLMLLGGIIADRMGYKETILVGSVVRSVGFAMFGFVESLPALVIAGLLAGLGGALFSPAWQAATTELSTPENRDQVFAWRNILGNAGMTLGPLAGAWLSAYDIFSWICYISAAIFIFFGFLVWVLLPAIAVVQRDHPNVLADIKHIAENHTFVWLNLLIMGFYMLYQLLYIVIPVLAQQQIGQDIAGYLFAAMSVLVICFQQPVVRLAERYHIQPLPFMAIGMLILGLSFVPAIFSLTLITVVLPVAGIAFSSMFITPTSQSWIAEIAEKELLASYFGFSSLTVAVGGTIGSTGGGWIVDQAFATGHTQMPFVVFSLIGIGSAAGIWILHRTEGAFKVQENKRGSGLHVE</sequence>
<dbReference type="OrthoDB" id="56516at2"/>
<evidence type="ECO:0000313" key="9">
    <source>
        <dbReference type="EMBL" id="GAX88585.1"/>
    </source>
</evidence>
<dbReference type="Pfam" id="PF07690">
    <property type="entry name" value="MFS_1"/>
    <property type="match status" value="1"/>
</dbReference>
<keyword evidence="5 7" id="KW-1133">Transmembrane helix</keyword>
<dbReference type="GO" id="GO:0005886">
    <property type="term" value="C:plasma membrane"/>
    <property type="evidence" value="ECO:0007669"/>
    <property type="project" value="UniProtKB-SubCell"/>
</dbReference>
<feature type="transmembrane region" description="Helical" evidence="7">
    <location>
        <begin position="166"/>
        <end position="192"/>
    </location>
</feature>
<feature type="domain" description="Major facilitator superfamily (MFS) profile" evidence="8">
    <location>
        <begin position="11"/>
        <end position="394"/>
    </location>
</feature>
<feature type="transmembrane region" description="Helical" evidence="7">
    <location>
        <begin position="12"/>
        <end position="35"/>
    </location>
</feature>
<feature type="transmembrane region" description="Helical" evidence="7">
    <location>
        <begin position="336"/>
        <end position="358"/>
    </location>
</feature>
<comment type="subcellular location">
    <subcellularLocation>
        <location evidence="1">Cell membrane</location>
        <topology evidence="1">Multi-pass membrane protein</topology>
    </subcellularLocation>
</comment>
<evidence type="ECO:0000256" key="4">
    <source>
        <dbReference type="ARBA" id="ARBA00022692"/>
    </source>
</evidence>
<keyword evidence="10" id="KW-1185">Reference proteome</keyword>
<evidence type="ECO:0000256" key="1">
    <source>
        <dbReference type="ARBA" id="ARBA00004651"/>
    </source>
</evidence>
<evidence type="ECO:0000256" key="7">
    <source>
        <dbReference type="SAM" id="Phobius"/>
    </source>
</evidence>
<feature type="transmembrane region" description="Helical" evidence="7">
    <location>
        <begin position="370"/>
        <end position="389"/>
    </location>
</feature>
<evidence type="ECO:0000256" key="6">
    <source>
        <dbReference type="ARBA" id="ARBA00023136"/>
    </source>
</evidence>
<dbReference type="PANTHER" id="PTHR23517">
    <property type="entry name" value="RESISTANCE PROTEIN MDTM, PUTATIVE-RELATED-RELATED"/>
    <property type="match status" value="1"/>
</dbReference>
<evidence type="ECO:0000313" key="10">
    <source>
        <dbReference type="Proteomes" id="UP000217785"/>
    </source>
</evidence>
<evidence type="ECO:0000259" key="8">
    <source>
        <dbReference type="PROSITE" id="PS50850"/>
    </source>
</evidence>
<feature type="transmembrane region" description="Helical" evidence="7">
    <location>
        <begin position="102"/>
        <end position="121"/>
    </location>
</feature>
<feature type="transmembrane region" description="Helical" evidence="7">
    <location>
        <begin position="276"/>
        <end position="297"/>
    </location>
</feature>
<feature type="transmembrane region" description="Helical" evidence="7">
    <location>
        <begin position="213"/>
        <end position="233"/>
    </location>
</feature>
<reference evidence="10" key="1">
    <citation type="submission" date="2017-07" db="EMBL/GenBank/DDBJ databases">
        <title>Draft genome sequence of Effusibacillus lacus strain skLN1.</title>
        <authorList>
            <person name="Watanabe M."/>
            <person name="Kojima H."/>
            <person name="Fukui M."/>
        </authorList>
    </citation>
    <scope>NUCLEOTIDE SEQUENCE [LARGE SCALE GENOMIC DNA]</scope>
    <source>
        <strain evidence="10">skLN1</strain>
    </source>
</reference>
<dbReference type="InterPro" id="IPR036259">
    <property type="entry name" value="MFS_trans_sf"/>
</dbReference>
<evidence type="ECO:0000256" key="2">
    <source>
        <dbReference type="ARBA" id="ARBA00022448"/>
    </source>
</evidence>
<feature type="transmembrane region" description="Helical" evidence="7">
    <location>
        <begin position="79"/>
        <end position="96"/>
    </location>
</feature>